<evidence type="ECO:0000259" key="1">
    <source>
        <dbReference type="Pfam" id="PF00144"/>
    </source>
</evidence>
<gene>
    <name evidence="2" type="ORF">FGLOB1_5653</name>
</gene>
<dbReference type="SUPFAM" id="SSF56601">
    <property type="entry name" value="beta-lactamase/transpeptidase-like"/>
    <property type="match status" value="1"/>
</dbReference>
<proteinExistence type="predicted"/>
<dbReference type="InterPro" id="IPR050789">
    <property type="entry name" value="Diverse_Enzym_Activities"/>
</dbReference>
<dbReference type="InterPro" id="IPR001466">
    <property type="entry name" value="Beta-lactam-related"/>
</dbReference>
<organism evidence="2 3">
    <name type="scientific">Fusarium globosum</name>
    <dbReference type="NCBI Taxonomy" id="78864"/>
    <lineage>
        <taxon>Eukaryota</taxon>
        <taxon>Fungi</taxon>
        <taxon>Dikarya</taxon>
        <taxon>Ascomycota</taxon>
        <taxon>Pezizomycotina</taxon>
        <taxon>Sordariomycetes</taxon>
        <taxon>Hypocreomycetidae</taxon>
        <taxon>Hypocreales</taxon>
        <taxon>Nectriaceae</taxon>
        <taxon>Fusarium</taxon>
        <taxon>Fusarium fujikuroi species complex</taxon>
    </lineage>
</organism>
<comment type="caution">
    <text evidence="2">The sequence shown here is derived from an EMBL/GenBank/DDBJ whole genome shotgun (WGS) entry which is preliminary data.</text>
</comment>
<sequence>MALATQTVTQLESIIDKSVNDPKGIPGVAVVVVGRNGELFSHAAGKRGLDSSEPMTVDNVFWLASSTKMVAGIAIMHLVEHGGLNLDDADQLESLIPELKDIQVAQSDGTLAPKTSRITLRMLLTHTSGFGYSIFNKLLLPYAEEIGSDEASPQFPFLKMPLAFNPGEDFAYGSGIDVAAIALERASGLALGGYLDKHVFGPLGIKDISFVPSQSMRGRLASMHQRDSNGNLLVRDSPFKANAEVDLNSAEAVAAVEHSGGGGLFATPQEYANSRTGKQVLSKSTIDDMFTNQIPQFPNFARAGLQSARPDLTHEIPEFYPVPGNPPQGWGLTFLMSNGGATGRSTKTGHWAGLPNVWWWCDPGTGVAGIVATQILPFGDPKVLELWGTVEAVVTAAMKD</sequence>
<name>A0A8H5YCM6_9HYPO</name>
<evidence type="ECO:0000313" key="2">
    <source>
        <dbReference type="EMBL" id="KAF5710108.1"/>
    </source>
</evidence>
<protein>
    <submittedName>
        <fullName evidence="2">Beta-lactamase family</fullName>
    </submittedName>
</protein>
<dbReference type="InterPro" id="IPR012338">
    <property type="entry name" value="Beta-lactam/transpept-like"/>
</dbReference>
<dbReference type="EMBL" id="JAAQPF010000227">
    <property type="protein sequence ID" value="KAF5710108.1"/>
    <property type="molecule type" value="Genomic_DNA"/>
</dbReference>
<dbReference type="AlphaFoldDB" id="A0A8H5YCM6"/>
<dbReference type="Gene3D" id="3.40.710.10">
    <property type="entry name" value="DD-peptidase/beta-lactamase superfamily"/>
    <property type="match status" value="1"/>
</dbReference>
<reference evidence="2 3" key="1">
    <citation type="submission" date="2020-05" db="EMBL/GenBank/DDBJ databases">
        <title>Identification and distribution of gene clusters putatively required for synthesis of sphingolipid metabolism inhibitors in phylogenetically diverse species of the filamentous fungus Fusarium.</title>
        <authorList>
            <person name="Kim H.-S."/>
            <person name="Busman M."/>
            <person name="Brown D.W."/>
            <person name="Divon H."/>
            <person name="Uhlig S."/>
            <person name="Proctor R.H."/>
        </authorList>
    </citation>
    <scope>NUCLEOTIDE SEQUENCE [LARGE SCALE GENOMIC DNA]</scope>
    <source>
        <strain evidence="2 3">NRRL 26131</strain>
    </source>
</reference>
<feature type="domain" description="Beta-lactamase-related" evidence="1">
    <location>
        <begin position="23"/>
        <end position="378"/>
    </location>
</feature>
<dbReference type="Proteomes" id="UP000532311">
    <property type="component" value="Unassembled WGS sequence"/>
</dbReference>
<dbReference type="Pfam" id="PF00144">
    <property type="entry name" value="Beta-lactamase"/>
    <property type="match status" value="1"/>
</dbReference>
<keyword evidence="3" id="KW-1185">Reference proteome</keyword>
<accession>A0A8H5YCM6</accession>
<evidence type="ECO:0000313" key="3">
    <source>
        <dbReference type="Proteomes" id="UP000532311"/>
    </source>
</evidence>
<dbReference type="PANTHER" id="PTHR43283:SF3">
    <property type="entry name" value="BETA-LACTAMASE FAMILY PROTEIN (AFU_ORTHOLOGUE AFUA_5G07500)"/>
    <property type="match status" value="1"/>
</dbReference>
<dbReference type="PANTHER" id="PTHR43283">
    <property type="entry name" value="BETA-LACTAMASE-RELATED"/>
    <property type="match status" value="1"/>
</dbReference>